<dbReference type="Pfam" id="PF14900">
    <property type="entry name" value="DUF4493"/>
    <property type="match status" value="1"/>
</dbReference>
<dbReference type="Gene3D" id="2.60.120.890">
    <property type="entry name" value="BT2081, beta-jelly-roll domain"/>
    <property type="match status" value="1"/>
</dbReference>
<evidence type="ECO:0000313" key="1">
    <source>
        <dbReference type="EMBL" id="SEB06420.1"/>
    </source>
</evidence>
<organism evidence="1 2">
    <name type="scientific">Bacteroides xylanisolvens</name>
    <dbReference type="NCBI Taxonomy" id="371601"/>
    <lineage>
        <taxon>Bacteria</taxon>
        <taxon>Pseudomonadati</taxon>
        <taxon>Bacteroidota</taxon>
        <taxon>Bacteroidia</taxon>
        <taxon>Bacteroidales</taxon>
        <taxon>Bacteroidaceae</taxon>
        <taxon>Bacteroides</taxon>
    </lineage>
</organism>
<dbReference type="InterPro" id="IPR038653">
    <property type="entry name" value="Put_CMD_sf"/>
</dbReference>
<dbReference type="InterPro" id="IPR027840">
    <property type="entry name" value="DUF4493"/>
</dbReference>
<dbReference type="Proteomes" id="UP000183040">
    <property type="component" value="Unassembled WGS sequence"/>
</dbReference>
<accession>A0A1H4GBQ8</accession>
<evidence type="ECO:0000313" key="2">
    <source>
        <dbReference type="Proteomes" id="UP000183040"/>
    </source>
</evidence>
<dbReference type="InterPro" id="IPR036116">
    <property type="entry name" value="FN3_sf"/>
</dbReference>
<dbReference type="RefSeq" id="WP_074707817.1">
    <property type="nucleotide sequence ID" value="NZ_FNRP01000027.1"/>
</dbReference>
<evidence type="ECO:0008006" key="3">
    <source>
        <dbReference type="Google" id="ProtNLM"/>
    </source>
</evidence>
<sequence length="841" mass="92544">MKGILKFILFLEIVLLCSCVNDENRSGAFGGMSLHLSANSSVTDVTTRSSEEVLPSIQDFSISVLQGDKVQASWDKLSDYDEDTTFPVGSYTLKAFYGDIEKEGFDSPYYEGTTDFNIRGGETTPVETTCKLANTKISIEYTDDFKQYFKTYSSTVQAELGSEVSFSSGETRAAYVKPGRISVKLTFTKVNGGLSPTTVEVATIEEALAQHHYHLQMNVDAGKAMLSIVFDRVTEVRPITLDISDKALNIKPPYFTLTGFEKTSNDGNQWDGNPIESNQLSALLTSLGGFTKCILRTTSPNLPDWPEEGFNLAALTPEDQALLDKSGVKLIGFGINQDQMGIINFTGLIPNLNITDNNDTHLFYLSATSTYGKQSEDYVLNITTPKNFMLLPTDPVKMKSKEVTIPVKLKEGNPQNIKLYYRYYGVMTLINNTVITPIEGKEGYYNIKASGIDMGVVAKDFQAEYNGLKSAIVSVAVIIPSYSVILEPFHVWSYTAEMTIVPEYAEDMSNVMSAIEAYISLNGSTWTKVDAKDLKLDATTGKAVISGLTPGTTYYFRTTCDDGTTYSIPVMQVTESVIQLPDFTQGWGKTIFSGTINKGGKYNHSSFWGDNRFDTTNLTALDFDENESWATVNEKTVPISGVKNTWYMIPSSMKQSNGILMRNVAWTVATSDPPSRNAIGASTLNDLTPPTHGHHSAGKLFLGSYSYNHSTNVEIYNEGISFTSRPIKLKGTYTYVANNDQGGIVTVIVENREGGQTLKLAEGSEVLTATSSQKDFTVDLTYNTMFEKKATHLRVMFASSSNASNTQSVEDSKIKTTDNKGEAISTGSELYIDKNIILEYK</sequence>
<dbReference type="EMBL" id="FNRP01000027">
    <property type="protein sequence ID" value="SEB06420.1"/>
    <property type="molecule type" value="Genomic_DNA"/>
</dbReference>
<gene>
    <name evidence="1" type="ORF">SAMN04487924_12721</name>
</gene>
<dbReference type="AlphaFoldDB" id="A0A1H4GBQ8"/>
<name>A0A1H4GBQ8_9BACE</name>
<dbReference type="SUPFAM" id="SSF49265">
    <property type="entry name" value="Fibronectin type III"/>
    <property type="match status" value="1"/>
</dbReference>
<reference evidence="1 2" key="1">
    <citation type="submission" date="2016-10" db="EMBL/GenBank/DDBJ databases">
        <authorList>
            <person name="de Groot N.N."/>
        </authorList>
    </citation>
    <scope>NUCLEOTIDE SEQUENCE [LARGE SCALE GENOMIC DNA]</scope>
    <source>
        <strain evidence="1 2">NLAE-zl-G339</strain>
    </source>
</reference>
<proteinExistence type="predicted"/>
<protein>
    <recommendedName>
        <fullName evidence="3">DUF4493 domain-containing protein</fullName>
    </recommendedName>
</protein>